<reference evidence="3" key="1">
    <citation type="submission" date="2025-08" db="UniProtKB">
        <authorList>
            <consortium name="RefSeq"/>
        </authorList>
    </citation>
    <scope>IDENTIFICATION</scope>
</reference>
<dbReference type="RefSeq" id="XP_034070918.1">
    <property type="nucleotide sequence ID" value="XM_034215027.1"/>
</dbReference>
<dbReference type="Proteomes" id="UP000515161">
    <property type="component" value="Unplaced"/>
</dbReference>
<keyword evidence="2" id="KW-1185">Reference proteome</keyword>
<dbReference type="InterPro" id="IPR012337">
    <property type="entry name" value="RNaseH-like_sf"/>
</dbReference>
<dbReference type="PANTHER" id="PTHR46289">
    <property type="entry name" value="52 KDA REPRESSOR OF THE INHIBITOR OF THE PROTEIN KINASE-LIKE PROTEIN-RELATED"/>
    <property type="match status" value="1"/>
</dbReference>
<dbReference type="KEGG" id="gacu:117545305"/>
<gene>
    <name evidence="3" type="primary">LOC117545305</name>
</gene>
<dbReference type="InParanoid" id="A0A6P8U2I7"/>
<name>A0A6P8U2I7_GYMAC</name>
<dbReference type="GO" id="GO:0046983">
    <property type="term" value="F:protein dimerization activity"/>
    <property type="evidence" value="ECO:0007669"/>
    <property type="project" value="InterPro"/>
</dbReference>
<dbReference type="PANTHER" id="PTHR46289:SF14">
    <property type="entry name" value="DUF4371 DOMAIN-CONTAINING PROTEIN"/>
    <property type="match status" value="1"/>
</dbReference>
<accession>A0A6P8U2I7</accession>
<feature type="domain" description="HAT C-terminal dimerisation" evidence="1">
    <location>
        <begin position="230"/>
        <end position="303"/>
    </location>
</feature>
<organism evidence="2 3">
    <name type="scientific">Gymnodraco acuticeps</name>
    <name type="common">Antarctic dragonfish</name>
    <dbReference type="NCBI Taxonomy" id="8218"/>
    <lineage>
        <taxon>Eukaryota</taxon>
        <taxon>Metazoa</taxon>
        <taxon>Chordata</taxon>
        <taxon>Craniata</taxon>
        <taxon>Vertebrata</taxon>
        <taxon>Euteleostomi</taxon>
        <taxon>Actinopterygii</taxon>
        <taxon>Neopterygii</taxon>
        <taxon>Teleostei</taxon>
        <taxon>Neoteleostei</taxon>
        <taxon>Acanthomorphata</taxon>
        <taxon>Eupercaria</taxon>
        <taxon>Perciformes</taxon>
        <taxon>Notothenioidei</taxon>
        <taxon>Bathydraconidae</taxon>
        <taxon>Gymnodraco</taxon>
    </lineage>
</organism>
<dbReference type="Pfam" id="PF05699">
    <property type="entry name" value="Dimer_Tnp_hAT"/>
    <property type="match status" value="1"/>
</dbReference>
<dbReference type="SUPFAM" id="SSF53098">
    <property type="entry name" value="Ribonuclease H-like"/>
    <property type="match status" value="1"/>
</dbReference>
<evidence type="ECO:0000259" key="1">
    <source>
        <dbReference type="Pfam" id="PF05699"/>
    </source>
</evidence>
<sequence length="327" mass="36880">MGESDQQHRGCKVLGCRSQRCTKEMRDKATDGVVKMEAQSLAEEVGSYRFAICTVVWYDILTNIKHVSKMLQSVSMQLDIAVDLLRKTEVSLVSYRSNGFASAQASAKDICGQMNVEVVLKQKRLRTTKRQFSYESPEEQVSDALKKLKVSFFNMVVDVSIASLQERFKALGEVEEKFGVLLNFPDLPKEDLTKQCGTLSNTLSWGGQSDLDKRELALEMQNFPALPKANMTTLELLTFLQEKKMNEVYPNMWVALRIAVTIPVTVAAGERSFSKLKLIKTYLRSSMAQEHLNGLALISINREVSGQISFDDTINEFAARKSRRVRL</sequence>
<dbReference type="InterPro" id="IPR052958">
    <property type="entry name" value="IFN-induced_PKR_regulator"/>
</dbReference>
<evidence type="ECO:0000313" key="2">
    <source>
        <dbReference type="Proteomes" id="UP000515161"/>
    </source>
</evidence>
<evidence type="ECO:0000313" key="3">
    <source>
        <dbReference type="RefSeq" id="XP_034070918.1"/>
    </source>
</evidence>
<dbReference type="InterPro" id="IPR008906">
    <property type="entry name" value="HATC_C_dom"/>
</dbReference>
<dbReference type="AlphaFoldDB" id="A0A6P8U2I7"/>
<protein>
    <submittedName>
        <fullName evidence="3">Uncharacterized protein LOC117545305</fullName>
    </submittedName>
</protein>
<proteinExistence type="predicted"/>
<dbReference type="OrthoDB" id="1750591at2759"/>
<dbReference type="GeneID" id="117545305"/>